<dbReference type="AlphaFoldDB" id="A0AAW0UTF0"/>
<evidence type="ECO:0008006" key="3">
    <source>
        <dbReference type="Google" id="ProtNLM"/>
    </source>
</evidence>
<keyword evidence="2" id="KW-1185">Reference proteome</keyword>
<dbReference type="EMBL" id="JARAKH010000007">
    <property type="protein sequence ID" value="KAK8402498.1"/>
    <property type="molecule type" value="Genomic_DNA"/>
</dbReference>
<accession>A0AAW0UTF0</accession>
<organism evidence="1 2">
    <name type="scientific">Scylla paramamosain</name>
    <name type="common">Mud crab</name>
    <dbReference type="NCBI Taxonomy" id="85552"/>
    <lineage>
        <taxon>Eukaryota</taxon>
        <taxon>Metazoa</taxon>
        <taxon>Ecdysozoa</taxon>
        <taxon>Arthropoda</taxon>
        <taxon>Crustacea</taxon>
        <taxon>Multicrustacea</taxon>
        <taxon>Malacostraca</taxon>
        <taxon>Eumalacostraca</taxon>
        <taxon>Eucarida</taxon>
        <taxon>Decapoda</taxon>
        <taxon>Pleocyemata</taxon>
        <taxon>Brachyura</taxon>
        <taxon>Eubrachyura</taxon>
        <taxon>Portunoidea</taxon>
        <taxon>Portunidae</taxon>
        <taxon>Portuninae</taxon>
        <taxon>Scylla</taxon>
    </lineage>
</organism>
<evidence type="ECO:0000313" key="1">
    <source>
        <dbReference type="EMBL" id="KAK8402498.1"/>
    </source>
</evidence>
<dbReference type="Proteomes" id="UP001487740">
    <property type="component" value="Unassembled WGS sequence"/>
</dbReference>
<evidence type="ECO:0000313" key="2">
    <source>
        <dbReference type="Proteomes" id="UP001487740"/>
    </source>
</evidence>
<name>A0AAW0UTF0_SCYPA</name>
<proteinExistence type="predicted"/>
<sequence>MLPWCSKSTPELQLPLMMAWLKSISCEWCGCGTDVQECLVRAYHHTTLRQRGLWVDCGEGTYPLRHWMAACWTISWQLW</sequence>
<reference evidence="1 2" key="1">
    <citation type="submission" date="2023-03" db="EMBL/GenBank/DDBJ databases">
        <title>High-quality genome of Scylla paramamosain provides insights in environmental adaptation.</title>
        <authorList>
            <person name="Zhang L."/>
        </authorList>
    </citation>
    <scope>NUCLEOTIDE SEQUENCE [LARGE SCALE GENOMIC DNA]</scope>
    <source>
        <strain evidence="1">LZ_2023a</strain>
        <tissue evidence="1">Muscle</tissue>
    </source>
</reference>
<comment type="caution">
    <text evidence="1">The sequence shown here is derived from an EMBL/GenBank/DDBJ whole genome shotgun (WGS) entry which is preliminary data.</text>
</comment>
<protein>
    <recommendedName>
        <fullName evidence="3">Secreted protein</fullName>
    </recommendedName>
</protein>
<gene>
    <name evidence="1" type="ORF">O3P69_000729</name>
</gene>